<keyword evidence="3" id="KW-1185">Reference proteome</keyword>
<dbReference type="HOGENOM" id="CLU_1771216_0_0_1"/>
<name>A9TT10_PHYPA</name>
<sequence length="147" mass="16751">MGRNYKIHPTHAMPREVLPESYSRSCTGFLLCISVMVEVDQDTIKKDSEYLQKHAIVAKFVGGRHLGRGFFQIMLPTSNHSKGSHIDIAQVPVGDLLSWTPGFNAAYPTSLRVPTWITLKNIPLSSSSWGWLPRWPQFKRITREQQM</sequence>
<dbReference type="EnsemblPlants" id="Pp3c6_4640V3.1">
    <property type="protein sequence ID" value="Pp3c6_4640V3.1"/>
    <property type="gene ID" value="Pp3c6_4640"/>
</dbReference>
<evidence type="ECO:0000313" key="2">
    <source>
        <dbReference type="EnsemblPlants" id="Pp3c6_4640V3.1"/>
    </source>
</evidence>
<dbReference type="InParanoid" id="A9TT10"/>
<dbReference type="AlphaFoldDB" id="A9TT10"/>
<evidence type="ECO:0000313" key="1">
    <source>
        <dbReference type="EMBL" id="PNR52129.1"/>
    </source>
</evidence>
<dbReference type="EMBL" id="ABEU02000006">
    <property type="protein sequence ID" value="PNR52129.1"/>
    <property type="molecule type" value="Genomic_DNA"/>
</dbReference>
<proteinExistence type="predicted"/>
<accession>A9TT10</accession>
<gene>
    <name evidence="1" type="ORF">PHYPA_008503</name>
</gene>
<dbReference type="Proteomes" id="UP000006727">
    <property type="component" value="Chromosome 6"/>
</dbReference>
<organism evidence="1">
    <name type="scientific">Physcomitrium patens</name>
    <name type="common">Spreading-leaved earth moss</name>
    <name type="synonym">Physcomitrella patens</name>
    <dbReference type="NCBI Taxonomy" id="3218"/>
    <lineage>
        <taxon>Eukaryota</taxon>
        <taxon>Viridiplantae</taxon>
        <taxon>Streptophyta</taxon>
        <taxon>Embryophyta</taxon>
        <taxon>Bryophyta</taxon>
        <taxon>Bryophytina</taxon>
        <taxon>Bryopsida</taxon>
        <taxon>Funariidae</taxon>
        <taxon>Funariales</taxon>
        <taxon>Funariaceae</taxon>
        <taxon>Physcomitrium</taxon>
    </lineage>
</organism>
<reference evidence="1 3" key="1">
    <citation type="journal article" date="2008" name="Science">
        <title>The Physcomitrella genome reveals evolutionary insights into the conquest of land by plants.</title>
        <authorList>
            <person name="Rensing S."/>
            <person name="Lang D."/>
            <person name="Zimmer A."/>
            <person name="Terry A."/>
            <person name="Salamov A."/>
            <person name="Shapiro H."/>
            <person name="Nishiyama T."/>
            <person name="Perroud P.-F."/>
            <person name="Lindquist E."/>
            <person name="Kamisugi Y."/>
            <person name="Tanahashi T."/>
            <person name="Sakakibara K."/>
            <person name="Fujita T."/>
            <person name="Oishi K."/>
            <person name="Shin-I T."/>
            <person name="Kuroki Y."/>
            <person name="Toyoda A."/>
            <person name="Suzuki Y."/>
            <person name="Hashimoto A."/>
            <person name="Yamaguchi K."/>
            <person name="Sugano A."/>
            <person name="Kohara Y."/>
            <person name="Fujiyama A."/>
            <person name="Anterola A."/>
            <person name="Aoki S."/>
            <person name="Ashton N."/>
            <person name="Barbazuk W.B."/>
            <person name="Barker E."/>
            <person name="Bennetzen J."/>
            <person name="Bezanilla M."/>
            <person name="Blankenship R."/>
            <person name="Cho S.H."/>
            <person name="Dutcher S."/>
            <person name="Estelle M."/>
            <person name="Fawcett J.A."/>
            <person name="Gundlach H."/>
            <person name="Hanada K."/>
            <person name="Heyl A."/>
            <person name="Hicks K.A."/>
            <person name="Hugh J."/>
            <person name="Lohr M."/>
            <person name="Mayer K."/>
            <person name="Melkozernov A."/>
            <person name="Murata T."/>
            <person name="Nelson D."/>
            <person name="Pils B."/>
            <person name="Prigge M."/>
            <person name="Reiss B."/>
            <person name="Renner T."/>
            <person name="Rombauts S."/>
            <person name="Rushton P."/>
            <person name="Sanderfoot A."/>
            <person name="Schween G."/>
            <person name="Shiu S.-H."/>
            <person name="Stueber K."/>
            <person name="Theodoulou F.L."/>
            <person name="Tu H."/>
            <person name="Van de Peer Y."/>
            <person name="Verrier P.J."/>
            <person name="Waters E."/>
            <person name="Wood A."/>
            <person name="Yang L."/>
            <person name="Cove D."/>
            <person name="Cuming A."/>
            <person name="Hasebe M."/>
            <person name="Lucas S."/>
            <person name="Mishler D.B."/>
            <person name="Reski R."/>
            <person name="Grigoriev I."/>
            <person name="Quatrano R.S."/>
            <person name="Boore J.L."/>
        </authorList>
    </citation>
    <scope>NUCLEOTIDE SEQUENCE [LARGE SCALE GENOMIC DNA]</scope>
    <source>
        <strain evidence="2 3">cv. Gransden 2004</strain>
    </source>
</reference>
<dbReference type="Gramene" id="Pp3c6_4640V3.1">
    <property type="protein sequence ID" value="Pp3c6_4640V3.1"/>
    <property type="gene ID" value="Pp3c6_4640"/>
</dbReference>
<evidence type="ECO:0000313" key="3">
    <source>
        <dbReference type="Proteomes" id="UP000006727"/>
    </source>
</evidence>
<dbReference type="PaxDb" id="3218-PP1S310_68V6.1"/>
<reference evidence="2" key="3">
    <citation type="submission" date="2020-12" db="UniProtKB">
        <authorList>
            <consortium name="EnsemblPlants"/>
        </authorList>
    </citation>
    <scope>IDENTIFICATION</scope>
</reference>
<reference evidence="1 3" key="2">
    <citation type="journal article" date="2018" name="Plant J.">
        <title>The Physcomitrella patens chromosome-scale assembly reveals moss genome structure and evolution.</title>
        <authorList>
            <person name="Lang D."/>
            <person name="Ullrich K.K."/>
            <person name="Murat F."/>
            <person name="Fuchs J."/>
            <person name="Jenkins J."/>
            <person name="Haas F.B."/>
            <person name="Piednoel M."/>
            <person name="Gundlach H."/>
            <person name="Van Bel M."/>
            <person name="Meyberg R."/>
            <person name="Vives C."/>
            <person name="Morata J."/>
            <person name="Symeonidi A."/>
            <person name="Hiss M."/>
            <person name="Muchero W."/>
            <person name="Kamisugi Y."/>
            <person name="Saleh O."/>
            <person name="Blanc G."/>
            <person name="Decker E.L."/>
            <person name="van Gessel N."/>
            <person name="Grimwood J."/>
            <person name="Hayes R.D."/>
            <person name="Graham S.W."/>
            <person name="Gunter L.E."/>
            <person name="McDaniel S.F."/>
            <person name="Hoernstein S.N.W."/>
            <person name="Larsson A."/>
            <person name="Li F.W."/>
            <person name="Perroud P.F."/>
            <person name="Phillips J."/>
            <person name="Ranjan P."/>
            <person name="Rokshar D.S."/>
            <person name="Rothfels C.J."/>
            <person name="Schneider L."/>
            <person name="Shu S."/>
            <person name="Stevenson D.W."/>
            <person name="Thummler F."/>
            <person name="Tillich M."/>
            <person name="Villarreal Aguilar J.C."/>
            <person name="Widiez T."/>
            <person name="Wong G.K."/>
            <person name="Wymore A."/>
            <person name="Zhang Y."/>
            <person name="Zimmer A.D."/>
            <person name="Quatrano R.S."/>
            <person name="Mayer K.F.X."/>
            <person name="Goodstein D."/>
            <person name="Casacuberta J.M."/>
            <person name="Vandepoele K."/>
            <person name="Reski R."/>
            <person name="Cuming A.C."/>
            <person name="Tuskan G.A."/>
            <person name="Maumus F."/>
            <person name="Salse J."/>
            <person name="Schmutz J."/>
            <person name="Rensing S.A."/>
        </authorList>
    </citation>
    <scope>NUCLEOTIDE SEQUENCE [LARGE SCALE GENOMIC DNA]</scope>
    <source>
        <strain evidence="2 3">cv. Gransden 2004</strain>
    </source>
</reference>
<protein>
    <submittedName>
        <fullName evidence="1 2">Uncharacterized protein</fullName>
    </submittedName>
</protein>